<keyword evidence="3" id="KW-1185">Reference proteome</keyword>
<keyword evidence="1" id="KW-0472">Membrane</keyword>
<sequence length="143" mass="15519">MNTNRIIFISLLLLVLYGFFGALAISYQNFLNNACPHLFSIPVCYVVLAAYSLMLMSLLIPHKGCKHHFFSIGWGIAFIIALLASVAEFFSAGAVCPTAQAGMRGGSNLNVVIPTCYISLALLVAVLMLFIKGPYKKLCVLPT</sequence>
<organism evidence="2 3">
    <name type="scientific">Marinomonas colpomeniae</name>
    <dbReference type="NCBI Taxonomy" id="2774408"/>
    <lineage>
        <taxon>Bacteria</taxon>
        <taxon>Pseudomonadati</taxon>
        <taxon>Pseudomonadota</taxon>
        <taxon>Gammaproteobacteria</taxon>
        <taxon>Oceanospirillales</taxon>
        <taxon>Oceanospirillaceae</taxon>
        <taxon>Marinomonas</taxon>
    </lineage>
</organism>
<evidence type="ECO:0000313" key="3">
    <source>
        <dbReference type="Proteomes" id="UP000604161"/>
    </source>
</evidence>
<dbReference type="RefSeq" id="WP_191595886.1">
    <property type="nucleotide sequence ID" value="NZ_JACYFC010000006.1"/>
</dbReference>
<protein>
    <recommendedName>
        <fullName evidence="4">Disulfide bond formation protein DsbB</fullName>
    </recommendedName>
</protein>
<gene>
    <name evidence="2" type="ORF">IF202_15790</name>
</gene>
<evidence type="ECO:0000313" key="2">
    <source>
        <dbReference type="EMBL" id="MBD5772500.1"/>
    </source>
</evidence>
<keyword evidence="1" id="KW-1133">Transmembrane helix</keyword>
<feature type="transmembrane region" description="Helical" evidence="1">
    <location>
        <begin position="72"/>
        <end position="91"/>
    </location>
</feature>
<feature type="transmembrane region" description="Helical" evidence="1">
    <location>
        <begin position="7"/>
        <end position="27"/>
    </location>
</feature>
<reference evidence="2 3" key="1">
    <citation type="submission" date="2020-09" db="EMBL/GenBank/DDBJ databases">
        <title>Marinomonas sp. nov., isolated from the cysticercosis algae of Qingdao, China.</title>
        <authorList>
            <person name="Sun X."/>
        </authorList>
    </citation>
    <scope>NUCLEOTIDE SEQUENCE [LARGE SCALE GENOMIC DNA]</scope>
    <source>
        <strain evidence="2 3">SM2066</strain>
    </source>
</reference>
<dbReference type="Proteomes" id="UP000604161">
    <property type="component" value="Unassembled WGS sequence"/>
</dbReference>
<accession>A0ABR8P2J1</accession>
<proteinExistence type="predicted"/>
<name>A0ABR8P2J1_9GAMM</name>
<feature type="transmembrane region" description="Helical" evidence="1">
    <location>
        <begin position="39"/>
        <end position="60"/>
    </location>
</feature>
<keyword evidence="1" id="KW-0812">Transmembrane</keyword>
<evidence type="ECO:0008006" key="4">
    <source>
        <dbReference type="Google" id="ProtNLM"/>
    </source>
</evidence>
<dbReference type="EMBL" id="JACYFC010000006">
    <property type="protein sequence ID" value="MBD5772500.1"/>
    <property type="molecule type" value="Genomic_DNA"/>
</dbReference>
<evidence type="ECO:0000256" key="1">
    <source>
        <dbReference type="SAM" id="Phobius"/>
    </source>
</evidence>
<comment type="caution">
    <text evidence="2">The sequence shown here is derived from an EMBL/GenBank/DDBJ whole genome shotgun (WGS) entry which is preliminary data.</text>
</comment>
<feature type="transmembrane region" description="Helical" evidence="1">
    <location>
        <begin position="111"/>
        <end position="131"/>
    </location>
</feature>